<keyword evidence="6" id="KW-1185">Reference proteome</keyword>
<dbReference type="PANTHER" id="PTHR45641:SF19">
    <property type="entry name" value="NEPHROCYSTIN-3"/>
    <property type="match status" value="1"/>
</dbReference>
<dbReference type="Pfam" id="PF12770">
    <property type="entry name" value="CHAT"/>
    <property type="match status" value="1"/>
</dbReference>
<dbReference type="Pfam" id="PF13374">
    <property type="entry name" value="TPR_10"/>
    <property type="match status" value="2"/>
</dbReference>
<sequence length="1038" mass="119321">MKRFSFTILSFLFFVTSYSQQIEIDENTEEFQEILSLYNKAKEYKEKESYDLAITTYKEVIRQFKGYYSDTHQYYCVFLSNLASLYESTDKYNLALPLHLKSLEKTEQIFGKEHSKYGICLNDLALFYMSRGQLNKALFYSKQALTNISKSLGKENSAYGIFLNNLALLYEKTGQFDKAMPLYKESLENTEKTLGKDHSSYGTSLNNLANLYQIIGEYDKALSLYLEALKITEITIGKDHSSYGISLNNLANLYQYIGEYSKALPLLLEALENIKKTLGKNHSSYGKRLNNLANFYQEIGQYEKAMPLYQKALENQQKTLGKNHPTYIITINNLALLYKSIGQFNKALTLYHESLEVSEKTLGKEHPSYGIRLNNLALAYESIEQYSIALSMLQEGLKNSKKSLGKEHPSYGKSLNNLALVYESMEQNDKALSMYIEVLENTKRSLGKEHSNYIISLNNLISLYQKKRQYSKVLPLLIEANIHTQSQIKKNFAYQTREEKEKFIRNKLDYNLSITSNFNYLTNNSYPETISLATNNILTTKNLLLNATKNILNQLEKLNDTTINKKVTAFRSKETYLNKQLQLPIASRVTSFNKEQSNLETLEREIVNLYTQNFGEDVNYVKDYKQTKLKGDELAIEFTYFDIYNKTRTDSTIYVAYLYKKDWETPKVIDLFEEQQLTKYFNSITSANQLYKTRGSKSSRITSIADSIYQLVWQPLEKFTKDSKTIYYSPDGFLHKIPFAALPNEENKLLGEVYELNQMGNTADIKKYNKQPNLKDIVLIGGVDYTYTPDSNKNVNEAQQFSILESELLLGNEDNIKRSSGSGSWSYLNGTKQEVNRIKELIPQSKVLNGKEATETAFKNLSGNSPSVLHIATHGYFFPDLEKKKDKRILGEEKPYVHAENPLLRSGLILANANYAWKHGNNPYEEEDGILTALEISNLDLKKTDIVILSACETGLGDIPSSEGVYGLQRAFKMAGVNIIIMTLWEVSDKETAEFMDLFYTKWKAINNPKKAFKEAQSVMMEKYRKYPEKWAAFVLFE</sequence>
<organism evidence="5 6">
    <name type="scientific">Flavivirga rizhaonensis</name>
    <dbReference type="NCBI Taxonomy" id="2559571"/>
    <lineage>
        <taxon>Bacteria</taxon>
        <taxon>Pseudomonadati</taxon>
        <taxon>Bacteroidota</taxon>
        <taxon>Flavobacteriia</taxon>
        <taxon>Flavobacteriales</taxon>
        <taxon>Flavobacteriaceae</taxon>
        <taxon>Flavivirga</taxon>
    </lineage>
</organism>
<evidence type="ECO:0000313" key="6">
    <source>
        <dbReference type="Proteomes" id="UP000307602"/>
    </source>
</evidence>
<dbReference type="EMBL" id="SRSO01000001">
    <property type="protein sequence ID" value="TGV04838.1"/>
    <property type="molecule type" value="Genomic_DNA"/>
</dbReference>
<proteinExistence type="predicted"/>
<feature type="repeat" description="TPR" evidence="3">
    <location>
        <begin position="286"/>
        <end position="319"/>
    </location>
</feature>
<dbReference type="PROSITE" id="PS50005">
    <property type="entry name" value="TPR"/>
    <property type="match status" value="4"/>
</dbReference>
<feature type="repeat" description="TPR" evidence="3">
    <location>
        <begin position="160"/>
        <end position="193"/>
    </location>
</feature>
<dbReference type="InterPro" id="IPR011990">
    <property type="entry name" value="TPR-like_helical_dom_sf"/>
</dbReference>
<dbReference type="AlphaFoldDB" id="A0A4S1E431"/>
<keyword evidence="1" id="KW-0677">Repeat</keyword>
<dbReference type="Pfam" id="PF13424">
    <property type="entry name" value="TPR_12"/>
    <property type="match status" value="4"/>
</dbReference>
<dbReference type="Pfam" id="PF13181">
    <property type="entry name" value="TPR_8"/>
    <property type="match status" value="1"/>
</dbReference>
<feature type="domain" description="CHAT" evidence="4">
    <location>
        <begin position="705"/>
        <end position="1036"/>
    </location>
</feature>
<dbReference type="InterPro" id="IPR019734">
    <property type="entry name" value="TPR_rpt"/>
</dbReference>
<dbReference type="RefSeq" id="WP_135874769.1">
    <property type="nucleotide sequence ID" value="NZ_SRSO01000001.1"/>
</dbReference>
<evidence type="ECO:0000256" key="1">
    <source>
        <dbReference type="ARBA" id="ARBA00022737"/>
    </source>
</evidence>
<dbReference type="PRINTS" id="PR00381">
    <property type="entry name" value="KINESINLIGHT"/>
</dbReference>
<feature type="repeat" description="TPR" evidence="3">
    <location>
        <begin position="328"/>
        <end position="361"/>
    </location>
</feature>
<gene>
    <name evidence="5" type="ORF">EM932_01580</name>
</gene>
<evidence type="ECO:0000256" key="2">
    <source>
        <dbReference type="ARBA" id="ARBA00022803"/>
    </source>
</evidence>
<evidence type="ECO:0000259" key="4">
    <source>
        <dbReference type="Pfam" id="PF12770"/>
    </source>
</evidence>
<dbReference type="SUPFAM" id="SSF48452">
    <property type="entry name" value="TPR-like"/>
    <property type="match status" value="4"/>
</dbReference>
<accession>A0A4S1E431</accession>
<keyword evidence="2 3" id="KW-0802">TPR repeat</keyword>
<dbReference type="Gene3D" id="1.25.40.10">
    <property type="entry name" value="Tetratricopeptide repeat domain"/>
    <property type="match status" value="4"/>
</dbReference>
<dbReference type="Proteomes" id="UP000307602">
    <property type="component" value="Unassembled WGS sequence"/>
</dbReference>
<evidence type="ECO:0000256" key="3">
    <source>
        <dbReference type="PROSITE-ProRule" id="PRU00339"/>
    </source>
</evidence>
<reference evidence="5 6" key="1">
    <citation type="submission" date="2019-04" db="EMBL/GenBank/DDBJ databases">
        <authorList>
            <person name="Liu A."/>
        </authorList>
    </citation>
    <scope>NUCLEOTIDE SEQUENCE [LARGE SCALE GENOMIC DNA]</scope>
    <source>
        <strain evidence="5 6">RZ03</strain>
    </source>
</reference>
<dbReference type="PANTHER" id="PTHR45641">
    <property type="entry name" value="TETRATRICOPEPTIDE REPEAT PROTEIN (AFU_ORTHOLOGUE AFUA_6G03870)"/>
    <property type="match status" value="1"/>
</dbReference>
<dbReference type="SMART" id="SM00028">
    <property type="entry name" value="TPR"/>
    <property type="match status" value="10"/>
</dbReference>
<comment type="caution">
    <text evidence="5">The sequence shown here is derived from an EMBL/GenBank/DDBJ whole genome shotgun (WGS) entry which is preliminary data.</text>
</comment>
<feature type="repeat" description="TPR" evidence="3">
    <location>
        <begin position="202"/>
        <end position="235"/>
    </location>
</feature>
<name>A0A4S1E431_9FLAO</name>
<dbReference type="InterPro" id="IPR024983">
    <property type="entry name" value="CHAT_dom"/>
</dbReference>
<dbReference type="OrthoDB" id="9771112at2"/>
<protein>
    <submittedName>
        <fullName evidence="5">Tetratricopeptide repeat protein</fullName>
    </submittedName>
</protein>
<evidence type="ECO:0000313" key="5">
    <source>
        <dbReference type="EMBL" id="TGV04838.1"/>
    </source>
</evidence>